<dbReference type="Proteomes" id="UP000242642">
    <property type="component" value="Unassembled WGS sequence"/>
</dbReference>
<proteinExistence type="predicted"/>
<dbReference type="STRING" id="1123402.SAMN02583745_00922"/>
<sequence>MAIIEFQISTTMINWIATHNGTTVTALADRLAPKKQEKFLKGIINKTIAEKLTKLGGIPFGYLFLATPPKISKSKIPDLRQTVNATELSANFYETLEDVKNKVNWYKDYLENIGSVVELSFIGKFELSKNLSPTAVACDIIKIINFDLHKELPSLTHDSYFKKIASLLENIGILVFKNGVVKNNNAKTLDVNEFRGFSLIDKVAPAVFVNSKDSFSAQTFTLLHEVAHLWIGKEGVSNWTNENKIEAFCNQVAAEILMPTEILLRQWNRCENVTIHNKVFSISQYFKVSPYAAAIKLYQLGLVQFNVVDDIKNRLINLNSKKNGGGNFYYTVPYRNSQKLTTIIVNSAMSQNILLRDAAKLLNIKPDSVVSLYYKILSKEVV</sequence>
<dbReference type="PANTHER" id="PTHR43236">
    <property type="entry name" value="ANTITOXIN HIGA1"/>
    <property type="match status" value="1"/>
</dbReference>
<name>A0A1I0AEK2_9GAMM</name>
<gene>
    <name evidence="2" type="ORF">SAMN02583745_00922</name>
</gene>
<dbReference type="PANTHER" id="PTHR43236:SF2">
    <property type="entry name" value="BLL0069 PROTEIN"/>
    <property type="match status" value="1"/>
</dbReference>
<dbReference type="OrthoDB" id="9796786at2"/>
<keyword evidence="3" id="KW-1185">Reference proteome</keyword>
<dbReference type="Gene3D" id="1.10.10.2910">
    <property type="match status" value="1"/>
</dbReference>
<evidence type="ECO:0000313" key="3">
    <source>
        <dbReference type="Proteomes" id="UP000242642"/>
    </source>
</evidence>
<accession>A0A1I0AEK2</accession>
<reference evidence="3" key="1">
    <citation type="submission" date="2016-10" db="EMBL/GenBank/DDBJ databases">
        <authorList>
            <person name="Varghese N."/>
            <person name="Submissions S."/>
        </authorList>
    </citation>
    <scope>NUCLEOTIDE SEQUENCE [LARGE SCALE GENOMIC DNA]</scope>
    <source>
        <strain evidence="3">DSM 18579</strain>
    </source>
</reference>
<evidence type="ECO:0000313" key="2">
    <source>
        <dbReference type="EMBL" id="SES92677.1"/>
    </source>
</evidence>
<protein>
    <submittedName>
        <fullName evidence="2">Zn-dependent peptidase ImmA, M78 family</fullName>
    </submittedName>
</protein>
<dbReference type="AlphaFoldDB" id="A0A1I0AEK2"/>
<dbReference type="RefSeq" id="WP_093318171.1">
    <property type="nucleotide sequence ID" value="NZ_FOHV01000005.1"/>
</dbReference>
<dbReference type="InterPro" id="IPR010359">
    <property type="entry name" value="IrrE_HExxH"/>
</dbReference>
<feature type="domain" description="IrrE N-terminal-like" evidence="1">
    <location>
        <begin position="170"/>
        <end position="297"/>
    </location>
</feature>
<evidence type="ECO:0000259" key="1">
    <source>
        <dbReference type="Pfam" id="PF06114"/>
    </source>
</evidence>
<dbReference type="Pfam" id="PF06114">
    <property type="entry name" value="Peptidase_M78"/>
    <property type="match status" value="1"/>
</dbReference>
<dbReference type="InterPro" id="IPR052345">
    <property type="entry name" value="Rad_response_metalloprotease"/>
</dbReference>
<organism evidence="2 3">
    <name type="scientific">Thorsellia anophelis DSM 18579</name>
    <dbReference type="NCBI Taxonomy" id="1123402"/>
    <lineage>
        <taxon>Bacteria</taxon>
        <taxon>Pseudomonadati</taxon>
        <taxon>Pseudomonadota</taxon>
        <taxon>Gammaproteobacteria</taxon>
        <taxon>Enterobacterales</taxon>
        <taxon>Thorselliaceae</taxon>
        <taxon>Thorsellia</taxon>
    </lineage>
</organism>
<dbReference type="EMBL" id="FOHV01000005">
    <property type="protein sequence ID" value="SES92677.1"/>
    <property type="molecule type" value="Genomic_DNA"/>
</dbReference>